<evidence type="ECO:0000313" key="3">
    <source>
        <dbReference type="EMBL" id="SDI15283.1"/>
    </source>
</evidence>
<evidence type="ECO:0000256" key="2">
    <source>
        <dbReference type="SAM" id="SignalP"/>
    </source>
</evidence>
<keyword evidence="4" id="KW-1185">Reference proteome</keyword>
<evidence type="ECO:0000313" key="4">
    <source>
        <dbReference type="Proteomes" id="UP000199093"/>
    </source>
</evidence>
<name>A0A1G8I8T0_9RHOB</name>
<evidence type="ECO:0000256" key="1">
    <source>
        <dbReference type="SAM" id="MobiDB-lite"/>
    </source>
</evidence>
<accession>A0A1G8I8T0</accession>
<organism evidence="3 4">
    <name type="scientific">Salipiger marinus</name>
    <dbReference type="NCBI Taxonomy" id="555512"/>
    <lineage>
        <taxon>Bacteria</taxon>
        <taxon>Pseudomonadati</taxon>
        <taxon>Pseudomonadota</taxon>
        <taxon>Alphaproteobacteria</taxon>
        <taxon>Rhodobacterales</taxon>
        <taxon>Roseobacteraceae</taxon>
        <taxon>Salipiger</taxon>
    </lineage>
</organism>
<feature type="signal peptide" evidence="2">
    <location>
        <begin position="1"/>
        <end position="20"/>
    </location>
</feature>
<reference evidence="3 4" key="1">
    <citation type="submission" date="2016-10" db="EMBL/GenBank/DDBJ databases">
        <authorList>
            <person name="de Groot N.N."/>
        </authorList>
    </citation>
    <scope>NUCLEOTIDE SEQUENCE [LARGE SCALE GENOMIC DNA]</scope>
    <source>
        <strain evidence="3 4">DSM 26424</strain>
    </source>
</reference>
<dbReference type="EMBL" id="FNEJ01000001">
    <property type="protein sequence ID" value="SDI15283.1"/>
    <property type="molecule type" value="Genomic_DNA"/>
</dbReference>
<dbReference type="Proteomes" id="UP000199093">
    <property type="component" value="Unassembled WGS sequence"/>
</dbReference>
<dbReference type="AlphaFoldDB" id="A0A1G8I8T0"/>
<keyword evidence="2" id="KW-0732">Signal</keyword>
<gene>
    <name evidence="3" type="ORF">SAMN04487993_1001296</name>
</gene>
<dbReference type="RefSeq" id="WP_089842642.1">
    <property type="nucleotide sequence ID" value="NZ_FNEJ01000001.1"/>
</dbReference>
<feature type="region of interest" description="Disordered" evidence="1">
    <location>
        <begin position="19"/>
        <end position="49"/>
    </location>
</feature>
<proteinExistence type="predicted"/>
<dbReference type="PROSITE" id="PS51257">
    <property type="entry name" value="PROKAR_LIPOPROTEIN"/>
    <property type="match status" value="1"/>
</dbReference>
<protein>
    <recommendedName>
        <fullName evidence="5">Argininosuccinate lyase</fullName>
    </recommendedName>
</protein>
<evidence type="ECO:0008006" key="5">
    <source>
        <dbReference type="Google" id="ProtNLM"/>
    </source>
</evidence>
<dbReference type="STRING" id="555512.SAMN04487993_1001296"/>
<feature type="chain" id="PRO_5011747150" description="Argininosuccinate lyase" evidence="2">
    <location>
        <begin position="21"/>
        <end position="49"/>
    </location>
</feature>
<sequence length="49" mass="4752">MRLCLALGLLALTAACGADGAPERPEPQPRSGPGVSVSISGSAEMGISG</sequence>
<feature type="compositionally biased region" description="Low complexity" evidence="1">
    <location>
        <begin position="31"/>
        <end position="42"/>
    </location>
</feature>